<dbReference type="Pfam" id="PF01476">
    <property type="entry name" value="LysM"/>
    <property type="match status" value="1"/>
</dbReference>
<accession>A0A3B1C7K5</accession>
<dbReference type="PROSITE" id="PS51782">
    <property type="entry name" value="LYSM"/>
    <property type="match status" value="1"/>
</dbReference>
<dbReference type="Gene3D" id="2.30.30.40">
    <property type="entry name" value="SH3 Domains"/>
    <property type="match status" value="1"/>
</dbReference>
<dbReference type="GO" id="GO:0006935">
    <property type="term" value="P:chemotaxis"/>
    <property type="evidence" value="ECO:0007669"/>
    <property type="project" value="InterPro"/>
</dbReference>
<feature type="region of interest" description="Disordered" evidence="1">
    <location>
        <begin position="171"/>
        <end position="290"/>
    </location>
</feature>
<evidence type="ECO:0008006" key="6">
    <source>
        <dbReference type="Google" id="ProtNLM"/>
    </source>
</evidence>
<dbReference type="SMART" id="SM00257">
    <property type="entry name" value="LysM"/>
    <property type="match status" value="1"/>
</dbReference>
<evidence type="ECO:0000256" key="2">
    <source>
        <dbReference type="SAM" id="Phobius"/>
    </source>
</evidence>
<dbReference type="SMART" id="SM00260">
    <property type="entry name" value="CheW"/>
    <property type="match status" value="1"/>
</dbReference>
<reference evidence="5" key="1">
    <citation type="submission" date="2018-06" db="EMBL/GenBank/DDBJ databases">
        <authorList>
            <person name="Zhirakovskaya E."/>
        </authorList>
    </citation>
    <scope>NUCLEOTIDE SEQUENCE</scope>
</reference>
<feature type="domain" description="CheW-like" evidence="3">
    <location>
        <begin position="7"/>
        <end position="144"/>
    </location>
</feature>
<dbReference type="Gene3D" id="2.40.50.180">
    <property type="entry name" value="CheA-289, Domain 4"/>
    <property type="match status" value="1"/>
</dbReference>
<dbReference type="Pfam" id="PF01584">
    <property type="entry name" value="CheW"/>
    <property type="match status" value="1"/>
</dbReference>
<dbReference type="CDD" id="cd00118">
    <property type="entry name" value="LysM"/>
    <property type="match status" value="1"/>
</dbReference>
<feature type="transmembrane region" description="Helical" evidence="2">
    <location>
        <begin position="300"/>
        <end position="320"/>
    </location>
</feature>
<dbReference type="InterPro" id="IPR036779">
    <property type="entry name" value="LysM_dom_sf"/>
</dbReference>
<name>A0A3B1C7K5_9ZZZZ</name>
<evidence type="ECO:0000313" key="5">
    <source>
        <dbReference type="EMBL" id="VAX14625.1"/>
    </source>
</evidence>
<dbReference type="GO" id="GO:0007165">
    <property type="term" value="P:signal transduction"/>
    <property type="evidence" value="ECO:0007669"/>
    <property type="project" value="InterPro"/>
</dbReference>
<dbReference type="PROSITE" id="PS50851">
    <property type="entry name" value="CHEW"/>
    <property type="match status" value="1"/>
</dbReference>
<dbReference type="Gene3D" id="3.10.350.10">
    <property type="entry name" value="LysM domain"/>
    <property type="match status" value="1"/>
</dbReference>
<dbReference type="InterPro" id="IPR002545">
    <property type="entry name" value="CheW-lke_dom"/>
</dbReference>
<dbReference type="EMBL" id="UOFZ01000185">
    <property type="protein sequence ID" value="VAX14625.1"/>
    <property type="molecule type" value="Genomic_DNA"/>
</dbReference>
<feature type="compositionally biased region" description="Polar residues" evidence="1">
    <location>
        <begin position="354"/>
        <end position="365"/>
    </location>
</feature>
<feature type="domain" description="LysM" evidence="4">
    <location>
        <begin position="451"/>
        <end position="498"/>
    </location>
</feature>
<keyword evidence="2" id="KW-0472">Membrane</keyword>
<keyword evidence="2" id="KW-0812">Transmembrane</keyword>
<organism evidence="5">
    <name type="scientific">hydrothermal vent metagenome</name>
    <dbReference type="NCBI Taxonomy" id="652676"/>
    <lineage>
        <taxon>unclassified sequences</taxon>
        <taxon>metagenomes</taxon>
        <taxon>ecological metagenomes</taxon>
    </lineage>
</organism>
<evidence type="ECO:0000259" key="3">
    <source>
        <dbReference type="PROSITE" id="PS50851"/>
    </source>
</evidence>
<dbReference type="AlphaFoldDB" id="A0A3B1C7K5"/>
<keyword evidence="2" id="KW-1133">Transmembrane helix</keyword>
<proteinExistence type="predicted"/>
<dbReference type="InterPro" id="IPR052196">
    <property type="entry name" value="Bact_Kbp"/>
</dbReference>
<dbReference type="PANTHER" id="PTHR34700:SF4">
    <property type="entry name" value="PHAGE-LIKE ELEMENT PBSX PROTEIN XKDP"/>
    <property type="match status" value="1"/>
</dbReference>
<sequence>MAQLTDHHALLLFRVGPVLCCAPTLSIETLILPPSLTHPPGSSESRPGIFRHADKLVSLIEVRQLFGVEESDRKQPGRIVVCHFGNQHTGFLVDEVSDVIDTPTSGWRQLSASLSGGVFTRSLLLDKKIHLYCEFEKLQIIRQIGFLKPWIQQLQEKNRCRKNMSTHAPACTTVLPKKPAPANTSMQSGTIPPPPTAPLPAVSDRRPPLDPPLKQQRTHIRNNKADKTQAMGKQTATSNPLQTENKTRQSAADVKPGHSASPSDPTSLARHAAKISRPLKPPHPTDHKVRTQANKAETNLPIMAAVLICIALISAIAYLWPNYATNPVVITSVSDSPVVETLTPAKPHPRRPETTFSPTTENARNNEPAEASATAMQEDQDNRGNYYQANIEQRPHEVTIILTAPANDTVIRSNNDHPVAPKLAAEIHPAIESTPAFVSSRLSSPRHIDETVYTVVRGDTLWHIARRYIHNPFRYPELARLNKIPNPNLIYPGDRVRIIRIYRQPSAPTTAD</sequence>
<evidence type="ECO:0000256" key="1">
    <source>
        <dbReference type="SAM" id="MobiDB-lite"/>
    </source>
</evidence>
<evidence type="ECO:0000259" key="4">
    <source>
        <dbReference type="PROSITE" id="PS51782"/>
    </source>
</evidence>
<dbReference type="InterPro" id="IPR018392">
    <property type="entry name" value="LysM"/>
</dbReference>
<protein>
    <recommendedName>
        <fullName evidence="6">LysM domain-containing protein</fullName>
    </recommendedName>
</protein>
<dbReference type="PANTHER" id="PTHR34700">
    <property type="entry name" value="POTASSIUM BINDING PROTEIN KBP"/>
    <property type="match status" value="1"/>
</dbReference>
<feature type="compositionally biased region" description="Polar residues" evidence="1">
    <location>
        <begin position="231"/>
        <end position="250"/>
    </location>
</feature>
<dbReference type="SUPFAM" id="SSF54106">
    <property type="entry name" value="LysM domain"/>
    <property type="match status" value="1"/>
</dbReference>
<dbReference type="SUPFAM" id="SSF50341">
    <property type="entry name" value="CheW-like"/>
    <property type="match status" value="1"/>
</dbReference>
<dbReference type="InterPro" id="IPR036061">
    <property type="entry name" value="CheW-like_dom_sf"/>
</dbReference>
<feature type="region of interest" description="Disordered" evidence="1">
    <location>
        <begin position="341"/>
        <end position="376"/>
    </location>
</feature>
<gene>
    <name evidence="5" type="ORF">MNBD_GAMMA24-975</name>
</gene>